<evidence type="ECO:0000313" key="1">
    <source>
        <dbReference type="EMBL" id="CAJ2671821.1"/>
    </source>
</evidence>
<proteinExistence type="predicted"/>
<keyword evidence="2" id="KW-1185">Reference proteome</keyword>
<sequence length="1935" mass="223090">MDCLTELGKELVTTSGELVVKSTMKHFKYLTQHKRITSNLEEELKNLKMMKHAMQTRVDIERRKGCEIEPMVQKWLSDVTTIENGWQKWISSNKNKKCFVGKCSDLTFNYSLGKQATKNIEYIASLKEEKDKFKDISYPKVQLTLGSTFTKDIKSLLSRKKIITQVIEKLKEDQVKMISICGMGGVGKTTVVKELIKTIEKSKLFDEVVMAVVSQDINYEKIQIQIAEGLSMEMKKASLQGRAMQLLERLSEGKRVLIVLDDVWDILDFECIGLPNLEHHKHCKILFTSRQEIVCQNMGCKVNFPVSVLQKDEAWYLFREMAGQIVDKPDINQIARDVANECGGLPLAIVTIGRALSNVGKHAWEEALSQLRNSQSPSFLDVENIVYTSIELSWKFLDSREQKHFLMLCGLFPEDFDIPIESLLHHAMGLGLFKDISVSWKARNRVLTLVDDLKRKFLLLDSNVPGCVKLHDIVHNVVLSIAFKNAQGKYMVRYNIKSLKEEKLNDINAISLILDDAKELENGLECPTLELLQVRSKSKEPIFWPKLFFQGMSALKVFSLQNLCIQKIPSLSLASVNIHTLQLEHCDVGDISIIGKEVIHLEVLSFAHSNVKELPIEMGNLKFLRLLDLTNCNDLNAISANVFIRLSQLEELYFRVDNFPWKNNDVAINELKKISHQLKVVEMKVRGTEVLFNDLNLYNLQKFWIYVDPYTYLQRSSYLESNLLQVSTINYQSVNSILMISQLIKKCEILIIEKVENLKNIVSQLLSDCPYLKDLRVYLCRQLEYLIDCTVHCNHFAQIYSLSLENLPNLKEMCYTPDHHEVKGIMFSYLVTLKLRWLPSFIGLNNATNLNELNQELSVATEITDSSNTVNGEKASNAKLFSSNWMKQFPKLETILLEFCSSLEVVFDLDGYLKSGWQAQDLLFPQLTEIEISYLENLSYVWGIAPHCVKGFQNLRFLTISNCDSLKYVFTSAIVSSITNLEKLQVRSCDLMERIVVWSRDEEDDNKGHDATTISFNKLHTLSLARLPKLVSICSDPLWLECPSLMNFDILVCPMLEIYVIPTHNDAKHENFNTMNSTNTKDVGFQSSKGNNSRSSGWYSAGCIPKFIHQGNSNKRNNKEASVTRVIQDHIPSVFEMNRKGKSHMPSLEDLWIRKCNLLDALLFLDEECNSTILSHMKTIRIGNCDKLTTMIAKRGKREGMINSCSLLESLQLTDLPNLVRFCYFETYESLDKPQYMDESIGDHKSIRRHSLIDESFFPNLTSLFIEACNKINILFSHSSISSLEHLQKLRVRHCENMEEIISHQEEIEASANKISIPALQHLFLEDLPNLKDFFKGHSNLDFPSLQEVEIRNCPNMELFSRGSSNTPNLEHLTIKINSLNYYCAQKKDINIVIQGFKAFVASQGFKMLNWTKLHNDRYFFRNSEIDINEFHKLLMLVPYNEIHMFQHVKKLTLSNCDSLVEVFGSGGEDTKEGDDTTYYQLQKMTLQYLPKLSHIWKHNITKVVSFQNLKDIIVSYCHNLKSLLSHSMAKSLVQLQNLVVEECEMMEEIITKGDEYIKEGKKVKTLFPKLEKLILFNLPQLECVCSGNFDYDIPLCTVEEDKEFNNSDQVQISFPELKELEFGEVPKLKCFCSGVYNYDIRLLSIEECPNMRTFPYGNVIINTPNLHKINWDWVDTPTLGDLNLTIYYRHNSEKYKVELQKIETFRDVDKELLGYIKRVARLDIVNRHKLNCIPSNMMDLFSHVKDLRVEECKCIEEIFESNQSMLLHNLYLSSLPKLKQLWKNHGRILGFECLKHIIIRHCNDLVHVFPDVSLVTSLPNLDRIDVSSCEKMKEIIGNNCAQQKAKIKFPQLTGIKLENLPSLECFHQSSFPCYVEMPHCVWIIITNCPEIKTFWHDGILYTPSLPISSVHSHFEYQCKDINEMILRVNEELYR</sequence>
<name>A0ACB0LTN9_TRIPR</name>
<gene>
    <name evidence="1" type="ORF">MILVUS5_LOCUS35568</name>
</gene>
<dbReference type="Proteomes" id="UP001177021">
    <property type="component" value="Unassembled WGS sequence"/>
</dbReference>
<comment type="caution">
    <text evidence="1">The sequence shown here is derived from an EMBL/GenBank/DDBJ whole genome shotgun (WGS) entry which is preliminary data.</text>
</comment>
<accession>A0ACB0LTN9</accession>
<reference evidence="1" key="1">
    <citation type="submission" date="2023-10" db="EMBL/GenBank/DDBJ databases">
        <authorList>
            <person name="Rodriguez Cubillos JULIANA M."/>
            <person name="De Vega J."/>
        </authorList>
    </citation>
    <scope>NUCLEOTIDE SEQUENCE</scope>
</reference>
<dbReference type="EMBL" id="CASHSV030000615">
    <property type="protein sequence ID" value="CAJ2671821.1"/>
    <property type="molecule type" value="Genomic_DNA"/>
</dbReference>
<protein>
    <submittedName>
        <fullName evidence="1">Uncharacterized protein</fullName>
    </submittedName>
</protein>
<organism evidence="1 2">
    <name type="scientific">Trifolium pratense</name>
    <name type="common">Red clover</name>
    <dbReference type="NCBI Taxonomy" id="57577"/>
    <lineage>
        <taxon>Eukaryota</taxon>
        <taxon>Viridiplantae</taxon>
        <taxon>Streptophyta</taxon>
        <taxon>Embryophyta</taxon>
        <taxon>Tracheophyta</taxon>
        <taxon>Spermatophyta</taxon>
        <taxon>Magnoliopsida</taxon>
        <taxon>eudicotyledons</taxon>
        <taxon>Gunneridae</taxon>
        <taxon>Pentapetalae</taxon>
        <taxon>rosids</taxon>
        <taxon>fabids</taxon>
        <taxon>Fabales</taxon>
        <taxon>Fabaceae</taxon>
        <taxon>Papilionoideae</taxon>
        <taxon>50 kb inversion clade</taxon>
        <taxon>NPAAA clade</taxon>
        <taxon>Hologalegina</taxon>
        <taxon>IRL clade</taxon>
        <taxon>Trifolieae</taxon>
        <taxon>Trifolium</taxon>
    </lineage>
</organism>
<evidence type="ECO:0000313" key="2">
    <source>
        <dbReference type="Proteomes" id="UP001177021"/>
    </source>
</evidence>